<organism evidence="1 2">
    <name type="scientific">Candidatus Dojkabacteria bacterium</name>
    <dbReference type="NCBI Taxonomy" id="2099670"/>
    <lineage>
        <taxon>Bacteria</taxon>
        <taxon>Candidatus Dojkabacteria</taxon>
    </lineage>
</organism>
<accession>A0A847ET26</accession>
<dbReference type="Proteomes" id="UP000554004">
    <property type="component" value="Unassembled WGS sequence"/>
</dbReference>
<gene>
    <name evidence="1" type="ORF">GX618_01135</name>
</gene>
<protein>
    <submittedName>
        <fullName evidence="1">Uncharacterized protein</fullName>
    </submittedName>
</protein>
<sequence>MVNTKKVLLIIFLVLIPTSAVISSIYLYTESKKEVLGVEVRKEECSFYVSNLIPRVAYVGKEYYYIPRIVGCEEENFQVEVEGIGWLSVTGGYILAGVPTQSDVGTYKVIITVKSSSAEYIMEDYIIVKEYEE</sequence>
<name>A0A847ET26_9BACT</name>
<comment type="caution">
    <text evidence="1">The sequence shown here is derived from an EMBL/GenBank/DDBJ whole genome shotgun (WGS) entry which is preliminary data.</text>
</comment>
<evidence type="ECO:0000313" key="1">
    <source>
        <dbReference type="EMBL" id="NLE30862.1"/>
    </source>
</evidence>
<proteinExistence type="predicted"/>
<reference evidence="1 2" key="1">
    <citation type="journal article" date="2020" name="Biotechnol. Biofuels">
        <title>New insights from the biogas microbiome by comprehensive genome-resolved metagenomics of nearly 1600 species originating from multiple anaerobic digesters.</title>
        <authorList>
            <person name="Campanaro S."/>
            <person name="Treu L."/>
            <person name="Rodriguez-R L.M."/>
            <person name="Kovalovszki A."/>
            <person name="Ziels R.M."/>
            <person name="Maus I."/>
            <person name="Zhu X."/>
            <person name="Kougias P.G."/>
            <person name="Basile A."/>
            <person name="Luo G."/>
            <person name="Schluter A."/>
            <person name="Konstantinidis K.T."/>
            <person name="Angelidaki I."/>
        </authorList>
    </citation>
    <scope>NUCLEOTIDE SEQUENCE [LARGE SCALE GENOMIC DNA]</scope>
    <source>
        <strain evidence="1">AS06rmzACSIP_421</strain>
    </source>
</reference>
<dbReference type="EMBL" id="JAAZAL010000037">
    <property type="protein sequence ID" value="NLE30862.1"/>
    <property type="molecule type" value="Genomic_DNA"/>
</dbReference>
<dbReference type="AlphaFoldDB" id="A0A847ET26"/>
<evidence type="ECO:0000313" key="2">
    <source>
        <dbReference type="Proteomes" id="UP000554004"/>
    </source>
</evidence>